<feature type="chain" id="PRO_5046339081" description="Pentatricopeptide repeat-containing protein" evidence="4">
    <location>
        <begin position="21"/>
        <end position="587"/>
    </location>
</feature>
<feature type="repeat" description="PPR" evidence="2">
    <location>
        <begin position="468"/>
        <end position="502"/>
    </location>
</feature>
<evidence type="ECO:0000313" key="5">
    <source>
        <dbReference type="EMBL" id="CAK9259726.1"/>
    </source>
</evidence>
<keyword evidence="4" id="KW-0732">Signal</keyword>
<feature type="repeat" description="PPR" evidence="2">
    <location>
        <begin position="433"/>
        <end position="467"/>
    </location>
</feature>
<dbReference type="PROSITE" id="PS51375">
    <property type="entry name" value="PPR"/>
    <property type="match status" value="3"/>
</dbReference>
<feature type="repeat" description="PPR" evidence="2">
    <location>
        <begin position="503"/>
        <end position="537"/>
    </location>
</feature>
<evidence type="ECO:0000256" key="1">
    <source>
        <dbReference type="ARBA" id="ARBA00022737"/>
    </source>
</evidence>
<feature type="signal peptide" evidence="4">
    <location>
        <begin position="1"/>
        <end position="20"/>
    </location>
</feature>
<protein>
    <recommendedName>
        <fullName evidence="7">Pentatricopeptide repeat-containing protein</fullName>
    </recommendedName>
</protein>
<dbReference type="EMBL" id="OZ020107">
    <property type="protein sequence ID" value="CAK9259726.1"/>
    <property type="molecule type" value="Genomic_DNA"/>
</dbReference>
<dbReference type="InterPro" id="IPR002885">
    <property type="entry name" value="PPR_rpt"/>
</dbReference>
<sequence length="587" mass="65535">MVVFSSLCRIMVITFDVCSGGGCCCFQTTSSSNCVPLQQKKRTGVVVVAVVVSSLWVIPMKGLTREAKVVRYDGRAQGLVSSYRRGGELSANLWVGLGSRTRRLEELSRREKKGFGEQICKATNLEGQEELGETTTDMSLTELLRRDRSSDGRIQLEANPDPSVIAMLLLEQKRWERGEKQPKQRSLPIPMPHKLKRPLPLPRSRSRSRPLGFRNYHKKIASPSLTESSRFLSKLIATIKELPSQESVANVLELHKSRLQRRGSSLAEVILALGRDNNHIHRAVQVCEWMLQQQSFLLPDEPSLLGVLQVLIETGALELASKLQALHHLSLLSTPKTVSKLGCLYAEAGYLKEAVYILLACGEMDNKLYVSVIVNAGRVGDKKLVRALLSRNQNASLQMEECTSVMAVCSKLGLEEEVESLFQHYKGLGFYPNVVIYTTVMSARSRAGKYREAVSLFWEMEETGCKPDLIAFQVMMGLCAKLKDVAKAAKLYNYMKDAGFSPTSDVYETLIQLYSEQGRMGKVKEVLKELEMRGCSPTINIRKCLSAAALKRYWQGSLRAACFVSTILHTALLSSCRSCIYFVSMLQ</sequence>
<dbReference type="Pfam" id="PF01535">
    <property type="entry name" value="PPR"/>
    <property type="match status" value="2"/>
</dbReference>
<feature type="region of interest" description="Disordered" evidence="3">
    <location>
        <begin position="177"/>
        <end position="212"/>
    </location>
</feature>
<evidence type="ECO:0000313" key="6">
    <source>
        <dbReference type="Proteomes" id="UP001497444"/>
    </source>
</evidence>
<dbReference type="Proteomes" id="UP001497444">
    <property type="component" value="Chromosome 12"/>
</dbReference>
<dbReference type="NCBIfam" id="TIGR00756">
    <property type="entry name" value="PPR"/>
    <property type="match status" value="3"/>
</dbReference>
<name>A0ABP0W0K4_9BRYO</name>
<evidence type="ECO:0000256" key="3">
    <source>
        <dbReference type="SAM" id="MobiDB-lite"/>
    </source>
</evidence>
<dbReference type="InterPro" id="IPR011990">
    <property type="entry name" value="TPR-like_helical_dom_sf"/>
</dbReference>
<gene>
    <name evidence="5" type="ORF">CSSPJE1EN1_LOCUS5204</name>
</gene>
<evidence type="ECO:0000256" key="2">
    <source>
        <dbReference type="PROSITE-ProRule" id="PRU00708"/>
    </source>
</evidence>
<accession>A0ABP0W0K4</accession>
<dbReference type="PANTHER" id="PTHR47930">
    <property type="entry name" value="YALI0C12947P"/>
    <property type="match status" value="1"/>
</dbReference>
<reference evidence="5" key="1">
    <citation type="submission" date="2024-02" db="EMBL/GenBank/DDBJ databases">
        <authorList>
            <consortium name="ELIXIR-Norway"/>
            <consortium name="Elixir Norway"/>
        </authorList>
    </citation>
    <scope>NUCLEOTIDE SEQUENCE</scope>
</reference>
<keyword evidence="6" id="KW-1185">Reference proteome</keyword>
<dbReference type="PANTHER" id="PTHR47930:SF2">
    <property type="entry name" value="PENTATRICOPEPTIDE REPEAT PROTEIN (AFU_ORTHOLOGUE AFUA_8G04250)"/>
    <property type="match status" value="1"/>
</dbReference>
<dbReference type="Gene3D" id="1.25.40.10">
    <property type="entry name" value="Tetratricopeptide repeat domain"/>
    <property type="match status" value="1"/>
</dbReference>
<evidence type="ECO:0000256" key="4">
    <source>
        <dbReference type="SAM" id="SignalP"/>
    </source>
</evidence>
<evidence type="ECO:0008006" key="7">
    <source>
        <dbReference type="Google" id="ProtNLM"/>
    </source>
</evidence>
<proteinExistence type="predicted"/>
<keyword evidence="1" id="KW-0677">Repeat</keyword>
<organism evidence="5 6">
    <name type="scientific">Sphagnum jensenii</name>
    <dbReference type="NCBI Taxonomy" id="128206"/>
    <lineage>
        <taxon>Eukaryota</taxon>
        <taxon>Viridiplantae</taxon>
        <taxon>Streptophyta</taxon>
        <taxon>Embryophyta</taxon>
        <taxon>Bryophyta</taxon>
        <taxon>Sphagnophytina</taxon>
        <taxon>Sphagnopsida</taxon>
        <taxon>Sphagnales</taxon>
        <taxon>Sphagnaceae</taxon>
        <taxon>Sphagnum</taxon>
    </lineage>
</organism>
<dbReference type="Pfam" id="PF13041">
    <property type="entry name" value="PPR_2"/>
    <property type="match status" value="1"/>
</dbReference>